<dbReference type="RefSeq" id="WP_099432702.1">
    <property type="nucleotide sequence ID" value="NZ_CP024160.1"/>
</dbReference>
<gene>
    <name evidence="5" type="ORF">CSV91_09670</name>
</gene>
<dbReference type="PROSITE" id="PS50949">
    <property type="entry name" value="HTH_GNTR"/>
    <property type="match status" value="1"/>
</dbReference>
<dbReference type="InterPro" id="IPR011663">
    <property type="entry name" value="UTRA"/>
</dbReference>
<dbReference type="Pfam" id="PF07702">
    <property type="entry name" value="UTRA"/>
    <property type="match status" value="1"/>
</dbReference>
<evidence type="ECO:0000313" key="5">
    <source>
        <dbReference type="EMBL" id="ATP54773.1"/>
    </source>
</evidence>
<organism evidence="5 6">
    <name type="scientific">Collinsella aerofaciens</name>
    <dbReference type="NCBI Taxonomy" id="74426"/>
    <lineage>
        <taxon>Bacteria</taxon>
        <taxon>Bacillati</taxon>
        <taxon>Actinomycetota</taxon>
        <taxon>Coriobacteriia</taxon>
        <taxon>Coriobacteriales</taxon>
        <taxon>Coriobacteriaceae</taxon>
        <taxon>Collinsella</taxon>
    </lineage>
</organism>
<evidence type="ECO:0000256" key="1">
    <source>
        <dbReference type="ARBA" id="ARBA00023015"/>
    </source>
</evidence>
<dbReference type="InterPro" id="IPR050679">
    <property type="entry name" value="Bact_HTH_transcr_reg"/>
</dbReference>
<dbReference type="GO" id="GO:0003677">
    <property type="term" value="F:DNA binding"/>
    <property type="evidence" value="ECO:0007669"/>
    <property type="project" value="UniProtKB-KW"/>
</dbReference>
<dbReference type="CDD" id="cd07377">
    <property type="entry name" value="WHTH_GntR"/>
    <property type="match status" value="1"/>
</dbReference>
<dbReference type="Pfam" id="PF00392">
    <property type="entry name" value="GntR"/>
    <property type="match status" value="1"/>
</dbReference>
<evidence type="ECO:0000259" key="4">
    <source>
        <dbReference type="PROSITE" id="PS50949"/>
    </source>
</evidence>
<dbReference type="KEGG" id="caer:CSV91_09670"/>
<reference evidence="5 6" key="1">
    <citation type="submission" date="2017-10" db="EMBL/GenBank/DDBJ databases">
        <title>Complete genome sequence of Collinsella aerofaciens isolated from the gut of a healthy adult Indian.</title>
        <authorList>
            <person name="Bag S."/>
            <person name="Ghosh T.S."/>
            <person name="Das B."/>
        </authorList>
    </citation>
    <scope>NUCLEOTIDE SEQUENCE [LARGE SCALE GENOMIC DNA]</scope>
    <source>
        <strain evidence="6">indica</strain>
    </source>
</reference>
<dbReference type="EMBL" id="CP024160">
    <property type="protein sequence ID" value="ATP54773.1"/>
    <property type="molecule type" value="Genomic_DNA"/>
</dbReference>
<protein>
    <submittedName>
        <fullName evidence="5">GntR family transcriptional regulator</fullName>
    </submittedName>
</protein>
<evidence type="ECO:0000256" key="3">
    <source>
        <dbReference type="ARBA" id="ARBA00023163"/>
    </source>
</evidence>
<dbReference type="GO" id="GO:0045892">
    <property type="term" value="P:negative regulation of DNA-templated transcription"/>
    <property type="evidence" value="ECO:0007669"/>
    <property type="project" value="TreeGrafter"/>
</dbReference>
<dbReference type="Gene3D" id="1.10.10.10">
    <property type="entry name" value="Winged helix-like DNA-binding domain superfamily/Winged helix DNA-binding domain"/>
    <property type="match status" value="1"/>
</dbReference>
<evidence type="ECO:0000256" key="2">
    <source>
        <dbReference type="ARBA" id="ARBA00023125"/>
    </source>
</evidence>
<dbReference type="InterPro" id="IPR000524">
    <property type="entry name" value="Tscrpt_reg_HTH_GntR"/>
</dbReference>
<dbReference type="Proteomes" id="UP000225608">
    <property type="component" value="Chromosome"/>
</dbReference>
<name>A0A2D1TZI6_9ACTN</name>
<dbReference type="SMART" id="SM00866">
    <property type="entry name" value="UTRA"/>
    <property type="match status" value="1"/>
</dbReference>
<dbReference type="AlphaFoldDB" id="A0A2D1TZI6"/>
<dbReference type="PANTHER" id="PTHR44846:SF12">
    <property type="entry name" value="HTH-TYPE TRANSCRIPTIONAL REGULATOR TRER"/>
    <property type="match status" value="1"/>
</dbReference>
<dbReference type="SUPFAM" id="SSF64288">
    <property type="entry name" value="Chorismate lyase-like"/>
    <property type="match status" value="1"/>
</dbReference>
<dbReference type="InterPro" id="IPR036390">
    <property type="entry name" value="WH_DNA-bd_sf"/>
</dbReference>
<dbReference type="SMART" id="SM00345">
    <property type="entry name" value="HTH_GNTR"/>
    <property type="match status" value="1"/>
</dbReference>
<dbReference type="PRINTS" id="PR00035">
    <property type="entry name" value="HTHGNTR"/>
</dbReference>
<keyword evidence="1" id="KW-0805">Transcription regulation</keyword>
<evidence type="ECO:0000313" key="6">
    <source>
        <dbReference type="Proteomes" id="UP000225608"/>
    </source>
</evidence>
<sequence>MARILYSEIYRSLRERIVEGKHPVGSLLPSEQNLSKEFSCSRMTVRKAISLLANEGLVQSIKGKGVLVIETSLAGASKEGAFTVNDLSSFSESAHAIGAIPTSKIVYFEHVSTNKYLAQLTGFPEGEDLTHLKLVRMLDDKPVAVDRHYFLTSSVPGLNEQNATLSLFHYIEDELGLTIAVSKRTITLAQPDTEDCRLLDVDSSSYLAVVTSQTFDSTGTQFEYVEARYIPSIFHFHDTATRTPLP</sequence>
<accession>A0A2D1TZI6</accession>
<dbReference type="InterPro" id="IPR028978">
    <property type="entry name" value="Chorismate_lyase_/UTRA_dom_sf"/>
</dbReference>
<dbReference type="GO" id="GO:0003700">
    <property type="term" value="F:DNA-binding transcription factor activity"/>
    <property type="evidence" value="ECO:0007669"/>
    <property type="project" value="InterPro"/>
</dbReference>
<keyword evidence="2" id="KW-0238">DNA-binding</keyword>
<feature type="domain" description="HTH gntR-type" evidence="4">
    <location>
        <begin position="3"/>
        <end position="71"/>
    </location>
</feature>
<keyword evidence="3" id="KW-0804">Transcription</keyword>
<dbReference type="SUPFAM" id="SSF46785">
    <property type="entry name" value="Winged helix' DNA-binding domain"/>
    <property type="match status" value="1"/>
</dbReference>
<dbReference type="Gene3D" id="3.40.1410.10">
    <property type="entry name" value="Chorismate lyase-like"/>
    <property type="match status" value="1"/>
</dbReference>
<proteinExistence type="predicted"/>
<dbReference type="InterPro" id="IPR036388">
    <property type="entry name" value="WH-like_DNA-bd_sf"/>
</dbReference>
<dbReference type="PANTHER" id="PTHR44846">
    <property type="entry name" value="MANNOSYL-D-GLYCERATE TRANSPORT/METABOLISM SYSTEM REPRESSOR MNGR-RELATED"/>
    <property type="match status" value="1"/>
</dbReference>